<keyword evidence="1" id="KW-0227">DNA damage</keyword>
<dbReference type="PROSITE" id="PS50164">
    <property type="entry name" value="GIY_YIG"/>
    <property type="match status" value="1"/>
</dbReference>
<evidence type="ECO:0000256" key="1">
    <source>
        <dbReference type="ARBA" id="ARBA00022763"/>
    </source>
</evidence>
<comment type="caution">
    <text evidence="11">The sequence shown here is derived from an EMBL/GenBank/DDBJ whole genome shotgun (WGS) entry which is preliminary data.</text>
</comment>
<feature type="domain" description="GIY-YIG" evidence="10">
    <location>
        <begin position="204"/>
        <end position="280"/>
    </location>
</feature>
<evidence type="ECO:0000256" key="2">
    <source>
        <dbReference type="ARBA" id="ARBA00022769"/>
    </source>
</evidence>
<accession>A0ABN1MHD8</accession>
<dbReference type="SUPFAM" id="SSF82771">
    <property type="entry name" value="GIY-YIG endonuclease"/>
    <property type="match status" value="1"/>
</dbReference>
<keyword evidence="11" id="KW-0540">Nuclease</keyword>
<evidence type="ECO:0000256" key="3">
    <source>
        <dbReference type="ARBA" id="ARBA00022801"/>
    </source>
</evidence>
<dbReference type="CDD" id="cd10434">
    <property type="entry name" value="GIY-YIG_UvrC_Cho"/>
    <property type="match status" value="1"/>
</dbReference>
<evidence type="ECO:0000256" key="6">
    <source>
        <dbReference type="ARBA" id="ARBA00023236"/>
    </source>
</evidence>
<organism evidence="11 12">
    <name type="scientific">Gangjinia marincola</name>
    <dbReference type="NCBI Taxonomy" id="578463"/>
    <lineage>
        <taxon>Bacteria</taxon>
        <taxon>Pseudomonadati</taxon>
        <taxon>Bacteroidota</taxon>
        <taxon>Flavobacteriia</taxon>
        <taxon>Flavobacteriales</taxon>
        <taxon>Flavobacteriaceae</taxon>
        <taxon>Gangjinia</taxon>
    </lineage>
</organism>
<reference evidence="11 12" key="1">
    <citation type="journal article" date="2019" name="Int. J. Syst. Evol. Microbiol.">
        <title>The Global Catalogue of Microorganisms (GCM) 10K type strain sequencing project: providing services to taxonomists for standard genome sequencing and annotation.</title>
        <authorList>
            <consortium name="The Broad Institute Genomics Platform"/>
            <consortium name="The Broad Institute Genome Sequencing Center for Infectious Disease"/>
            <person name="Wu L."/>
            <person name="Ma J."/>
        </authorList>
    </citation>
    <scope>NUCLEOTIDE SEQUENCE [LARGE SCALE GENOMIC DNA]</scope>
    <source>
        <strain evidence="11 12">JCM 16082</strain>
    </source>
</reference>
<protein>
    <recommendedName>
        <fullName evidence="7">Excinuclease cho</fullName>
    </recommendedName>
    <alternativeName>
        <fullName evidence="9">Endonuclease cho</fullName>
    </alternativeName>
    <alternativeName>
        <fullName evidence="8">UvrC homolog protein</fullName>
    </alternativeName>
</protein>
<dbReference type="InterPro" id="IPR000305">
    <property type="entry name" value="GIY-YIG_endonuc"/>
</dbReference>
<evidence type="ECO:0000256" key="7">
    <source>
        <dbReference type="ARBA" id="ARBA00040756"/>
    </source>
</evidence>
<dbReference type="Gene3D" id="3.40.1440.10">
    <property type="entry name" value="GIY-YIG endonuclease"/>
    <property type="match status" value="1"/>
</dbReference>
<dbReference type="InterPro" id="IPR050066">
    <property type="entry name" value="UvrABC_protein_C"/>
</dbReference>
<dbReference type="Pfam" id="PF01541">
    <property type="entry name" value="GIY-YIG"/>
    <property type="match status" value="1"/>
</dbReference>
<keyword evidence="2" id="KW-0228">DNA excision</keyword>
<evidence type="ECO:0000256" key="5">
    <source>
        <dbReference type="ARBA" id="ARBA00023204"/>
    </source>
</evidence>
<evidence type="ECO:0000259" key="10">
    <source>
        <dbReference type="PROSITE" id="PS50164"/>
    </source>
</evidence>
<dbReference type="SUPFAM" id="SSF53098">
    <property type="entry name" value="Ribonuclease H-like"/>
    <property type="match status" value="1"/>
</dbReference>
<dbReference type="PANTHER" id="PTHR30562">
    <property type="entry name" value="UVRC/OXIDOREDUCTASE"/>
    <property type="match status" value="1"/>
</dbReference>
<dbReference type="NCBIfam" id="TIGR00573">
    <property type="entry name" value="dnaq"/>
    <property type="match status" value="1"/>
</dbReference>
<gene>
    <name evidence="11" type="ORF">GCM10009117_14450</name>
</gene>
<dbReference type="Proteomes" id="UP001500507">
    <property type="component" value="Unassembled WGS sequence"/>
</dbReference>
<keyword evidence="4" id="KW-0267">Excision nuclease</keyword>
<keyword evidence="5" id="KW-0234">DNA repair</keyword>
<dbReference type="PANTHER" id="PTHR30562:SF10">
    <property type="entry name" value="EXCINUCLEASE CHO"/>
    <property type="match status" value="1"/>
</dbReference>
<dbReference type="Pfam" id="PF00929">
    <property type="entry name" value="RNase_T"/>
    <property type="match status" value="1"/>
</dbReference>
<dbReference type="InterPro" id="IPR036397">
    <property type="entry name" value="RNaseH_sf"/>
</dbReference>
<keyword evidence="12" id="KW-1185">Reference proteome</keyword>
<keyword evidence="6" id="KW-0742">SOS response</keyword>
<dbReference type="EMBL" id="BAAAFG010000014">
    <property type="protein sequence ID" value="GAA0872298.1"/>
    <property type="molecule type" value="Genomic_DNA"/>
</dbReference>
<dbReference type="GO" id="GO:0004527">
    <property type="term" value="F:exonuclease activity"/>
    <property type="evidence" value="ECO:0007669"/>
    <property type="project" value="UniProtKB-KW"/>
</dbReference>
<dbReference type="InterPro" id="IPR012337">
    <property type="entry name" value="RNaseH-like_sf"/>
</dbReference>
<keyword evidence="11" id="KW-0269">Exonuclease</keyword>
<dbReference type="InterPro" id="IPR013520">
    <property type="entry name" value="Ribonucl_H"/>
</dbReference>
<dbReference type="InterPro" id="IPR035901">
    <property type="entry name" value="GIY-YIG_endonuc_sf"/>
</dbReference>
<name>A0ABN1MHD8_9FLAO</name>
<evidence type="ECO:0000256" key="8">
    <source>
        <dbReference type="ARBA" id="ARBA00042138"/>
    </source>
</evidence>
<dbReference type="CDD" id="cd06127">
    <property type="entry name" value="DEDDh"/>
    <property type="match status" value="1"/>
</dbReference>
<dbReference type="InterPro" id="IPR047296">
    <property type="entry name" value="GIY-YIG_UvrC_Cho"/>
</dbReference>
<evidence type="ECO:0000313" key="11">
    <source>
        <dbReference type="EMBL" id="GAA0872298.1"/>
    </source>
</evidence>
<dbReference type="Gene3D" id="3.30.420.10">
    <property type="entry name" value="Ribonuclease H-like superfamily/Ribonuclease H"/>
    <property type="match status" value="1"/>
</dbReference>
<evidence type="ECO:0000313" key="12">
    <source>
        <dbReference type="Proteomes" id="UP001500507"/>
    </source>
</evidence>
<dbReference type="SMART" id="SM00479">
    <property type="entry name" value="EXOIII"/>
    <property type="match status" value="1"/>
</dbReference>
<evidence type="ECO:0000256" key="9">
    <source>
        <dbReference type="ARBA" id="ARBA00042732"/>
    </source>
</evidence>
<dbReference type="SMART" id="SM00465">
    <property type="entry name" value="GIYc"/>
    <property type="match status" value="1"/>
</dbReference>
<evidence type="ECO:0000256" key="4">
    <source>
        <dbReference type="ARBA" id="ARBA00022881"/>
    </source>
</evidence>
<dbReference type="InterPro" id="IPR006054">
    <property type="entry name" value="DnaQ"/>
</dbReference>
<sequence length="473" mass="54110">MNFKETKYVVVDVETTGGVRYGRMTEICIVTIENLNVTDVYTSLINPQELIPRNIIALTGITNEMVADAPTFEQIAHVIEEKTRDAIFVAHSVNFDYGFLKKELSFVGIPFLRKKLCTVRLSRKLIPGLPSYSLGRLCRSVGISLIGAHRAEADTRATAKLFLKLLAIDEVDDFEVFANYSKKSTRQGTLPPHLKTKDFERLPETPGIYLFKNQAGKILYVGKAKNIKSRVLSHMYAKAQKSLNLCNATHQLDFVETGNELCALLLEADYIRKYYPPFNRAQKRPVNTYQIISYVNQKGIIQLALGKSKKKTNSVLTLYNRETATELLMRLCEMFELCPRYCSLQVTYGECSHYKVKHCNGICRDKEEVETYNLRVAEALRYIENQQETYVITDRGRTPQEKAIVLIENGEYQGFGFIDQTETITEFDEFKGYIDRYKNSYHTTQIVSAYMRNKVISHDIIRPKVGEISLSLL</sequence>
<keyword evidence="3" id="KW-0378">Hydrolase</keyword>
<dbReference type="RefSeq" id="WP_343765393.1">
    <property type="nucleotide sequence ID" value="NZ_BAAAFG010000014.1"/>
</dbReference>
<proteinExistence type="predicted"/>